<keyword evidence="1" id="KW-0812">Transmembrane</keyword>
<feature type="transmembrane region" description="Helical" evidence="1">
    <location>
        <begin position="6"/>
        <end position="25"/>
    </location>
</feature>
<keyword evidence="1" id="KW-1133">Transmembrane helix</keyword>
<keyword evidence="1" id="KW-0472">Membrane</keyword>
<evidence type="ECO:0000256" key="1">
    <source>
        <dbReference type="SAM" id="Phobius"/>
    </source>
</evidence>
<evidence type="ECO:0000313" key="2">
    <source>
        <dbReference type="EMBL" id="DAI59066.1"/>
    </source>
</evidence>
<name>A0A8S5VXY4_9VIRU</name>
<organism evidence="2">
    <name type="scientific">Tectiviridae sp</name>
    <dbReference type="NCBI Taxonomy" id="2831614"/>
    <lineage>
        <taxon>Viruses</taxon>
        <taxon>Varidnaviria</taxon>
        <taxon>Bamfordvirae</taxon>
        <taxon>Preplasmiviricota</taxon>
        <taxon>Prepoliviricotina</taxon>
        <taxon>Tectiliviricetes</taxon>
        <taxon>Kalamavirales</taxon>
        <taxon>Tectiviridae</taxon>
    </lineage>
</organism>
<proteinExistence type="predicted"/>
<accession>A0A8S5VXY4</accession>
<dbReference type="EMBL" id="BK031033">
    <property type="protein sequence ID" value="DAI59066.1"/>
    <property type="molecule type" value="Genomic_DNA"/>
</dbReference>
<protein>
    <submittedName>
        <fullName evidence="2">Uncharacterized protein</fullName>
    </submittedName>
</protein>
<feature type="transmembrane region" description="Helical" evidence="1">
    <location>
        <begin position="32"/>
        <end position="53"/>
    </location>
</feature>
<reference evidence="2" key="1">
    <citation type="journal article" date="2021" name="Proc. Natl. Acad. Sci. U.S.A.">
        <title>A Catalog of Tens of Thousands of Viruses from Human Metagenomes Reveals Hidden Associations with Chronic Diseases.</title>
        <authorList>
            <person name="Tisza M.J."/>
            <person name="Buck C.B."/>
        </authorList>
    </citation>
    <scope>NUCLEOTIDE SEQUENCE</scope>
    <source>
        <strain evidence="2">Ct3cV12</strain>
    </source>
</reference>
<sequence>MQELYNDMSFIIGFMVLCLIVSMSSGNKALKYFLLATMFSVIILNADAFINFIQGTLTLNDTSKGV</sequence>